<evidence type="ECO:0000256" key="2">
    <source>
        <dbReference type="ARBA" id="ARBA00011981"/>
    </source>
</evidence>
<comment type="similarity">
    <text evidence="1">Belongs to the NADP-dependent oxidoreductase L4BD family.</text>
</comment>
<keyword evidence="11" id="KW-1185">Reference proteome</keyword>
<gene>
    <name evidence="10" type="ORF">AAFF_G00108900</name>
</gene>
<proteinExistence type="inferred from homology"/>
<dbReference type="Pfam" id="PF16884">
    <property type="entry name" value="ADH_N_2"/>
    <property type="match status" value="1"/>
</dbReference>
<dbReference type="GO" id="GO:0047522">
    <property type="term" value="F:15-oxoprostaglandin 13-reductase [NAD(P)+] activity"/>
    <property type="evidence" value="ECO:0007669"/>
    <property type="project" value="UniProtKB-EC"/>
</dbReference>
<comment type="catalytic activity">
    <reaction evidence="5">
        <text>13,14-dihydro-15-oxo-prostaglandin F1alpha + NADP(+) = 15-oxoprostaglandin F1alpha + NADPH + H(+)</text>
        <dbReference type="Rhea" id="RHEA:50592"/>
        <dbReference type="ChEBI" id="CHEBI:15378"/>
        <dbReference type="ChEBI" id="CHEBI:57783"/>
        <dbReference type="ChEBI" id="CHEBI:58349"/>
        <dbReference type="ChEBI" id="CHEBI:79072"/>
        <dbReference type="ChEBI" id="CHEBI:133411"/>
    </reaction>
    <physiologicalReaction direction="right-to-left" evidence="5">
        <dbReference type="Rhea" id="RHEA:50594"/>
    </physiologicalReaction>
</comment>
<reference evidence="10" key="1">
    <citation type="journal article" date="2023" name="Science">
        <title>Genome structures resolve the early diversification of teleost fishes.</title>
        <authorList>
            <person name="Parey E."/>
            <person name="Louis A."/>
            <person name="Montfort J."/>
            <person name="Bouchez O."/>
            <person name="Roques C."/>
            <person name="Iampietro C."/>
            <person name="Lluch J."/>
            <person name="Castinel A."/>
            <person name="Donnadieu C."/>
            <person name="Desvignes T."/>
            <person name="Floi Bucao C."/>
            <person name="Jouanno E."/>
            <person name="Wen M."/>
            <person name="Mejri S."/>
            <person name="Dirks R."/>
            <person name="Jansen H."/>
            <person name="Henkel C."/>
            <person name="Chen W.J."/>
            <person name="Zahm M."/>
            <person name="Cabau C."/>
            <person name="Klopp C."/>
            <person name="Thompson A.W."/>
            <person name="Robinson-Rechavi M."/>
            <person name="Braasch I."/>
            <person name="Lecointre G."/>
            <person name="Bobe J."/>
            <person name="Postlethwait J.H."/>
            <person name="Berthelot C."/>
            <person name="Roest Crollius H."/>
            <person name="Guiguen Y."/>
        </authorList>
    </citation>
    <scope>NUCLEOTIDE SEQUENCE</scope>
    <source>
        <strain evidence="10">NC1722</strain>
    </source>
</reference>
<evidence type="ECO:0000313" key="11">
    <source>
        <dbReference type="Proteomes" id="UP001221898"/>
    </source>
</evidence>
<evidence type="ECO:0000256" key="4">
    <source>
        <dbReference type="ARBA" id="ARBA00033119"/>
    </source>
</evidence>
<evidence type="ECO:0000259" key="9">
    <source>
        <dbReference type="Pfam" id="PF16884"/>
    </source>
</evidence>
<feature type="domain" description="Alcohol dehydrogenase-like C-terminal" evidence="8">
    <location>
        <begin position="154"/>
        <end position="199"/>
    </location>
</feature>
<evidence type="ECO:0000256" key="7">
    <source>
        <dbReference type="ARBA" id="ARBA00049070"/>
    </source>
</evidence>
<evidence type="ECO:0000313" key="10">
    <source>
        <dbReference type="EMBL" id="KAJ8390321.1"/>
    </source>
</evidence>
<dbReference type="Pfam" id="PF00107">
    <property type="entry name" value="ADH_zinc_N"/>
    <property type="match status" value="1"/>
</dbReference>
<feature type="domain" description="Oxidoreductase N-terminal" evidence="9">
    <location>
        <begin position="5"/>
        <end position="104"/>
    </location>
</feature>
<dbReference type="Gene3D" id="3.40.50.720">
    <property type="entry name" value="NAD(P)-binding Rossmann-like Domain"/>
    <property type="match status" value="1"/>
</dbReference>
<evidence type="ECO:0000256" key="5">
    <source>
        <dbReference type="ARBA" id="ARBA00047878"/>
    </source>
</evidence>
<dbReference type="InterPro" id="IPR041694">
    <property type="entry name" value="ADH_N_2"/>
</dbReference>
<name>A0AAD7RWH6_9TELE</name>
<dbReference type="SUPFAM" id="SSF50129">
    <property type="entry name" value="GroES-like"/>
    <property type="match status" value="1"/>
</dbReference>
<dbReference type="AlphaFoldDB" id="A0AAD7RWH6"/>
<dbReference type="PANTHER" id="PTHR43205">
    <property type="entry name" value="PROSTAGLANDIN REDUCTASE"/>
    <property type="match status" value="1"/>
</dbReference>
<comment type="catalytic activity">
    <reaction evidence="7">
        <text>13,14-dihydro-15-oxo-prostaglandin E1 + NADP(+) = 15-oxoprostaglandin E1 + NADPH + H(+)</text>
        <dbReference type="Rhea" id="RHEA:50584"/>
        <dbReference type="ChEBI" id="CHEBI:15378"/>
        <dbReference type="ChEBI" id="CHEBI:57401"/>
        <dbReference type="ChEBI" id="CHEBI:57783"/>
        <dbReference type="ChEBI" id="CHEBI:58349"/>
        <dbReference type="ChEBI" id="CHEBI:133408"/>
    </reaction>
    <physiologicalReaction direction="right-to-left" evidence="7">
        <dbReference type="Rhea" id="RHEA:50586"/>
    </physiologicalReaction>
</comment>
<organism evidence="10 11">
    <name type="scientific">Aldrovandia affinis</name>
    <dbReference type="NCBI Taxonomy" id="143900"/>
    <lineage>
        <taxon>Eukaryota</taxon>
        <taxon>Metazoa</taxon>
        <taxon>Chordata</taxon>
        <taxon>Craniata</taxon>
        <taxon>Vertebrata</taxon>
        <taxon>Euteleostomi</taxon>
        <taxon>Actinopterygii</taxon>
        <taxon>Neopterygii</taxon>
        <taxon>Teleostei</taxon>
        <taxon>Notacanthiformes</taxon>
        <taxon>Halosauridae</taxon>
        <taxon>Aldrovandia</taxon>
    </lineage>
</organism>
<dbReference type="InterPro" id="IPR036291">
    <property type="entry name" value="NAD(P)-bd_dom_sf"/>
</dbReference>
<evidence type="ECO:0000256" key="3">
    <source>
        <dbReference type="ARBA" id="ARBA00023002"/>
    </source>
</evidence>
<evidence type="ECO:0000256" key="1">
    <source>
        <dbReference type="ARBA" id="ARBA00010460"/>
    </source>
</evidence>
<accession>A0AAD7RWH6</accession>
<comment type="caution">
    <text evidence="10">The sequence shown here is derived from an EMBL/GenBank/DDBJ whole genome shotgun (WGS) entry which is preliminary data.</text>
</comment>
<keyword evidence="3" id="KW-0560">Oxidoreductase</keyword>
<evidence type="ECO:0000256" key="6">
    <source>
        <dbReference type="ARBA" id="ARBA00048290"/>
    </source>
</evidence>
<evidence type="ECO:0000259" key="8">
    <source>
        <dbReference type="Pfam" id="PF00107"/>
    </source>
</evidence>
<dbReference type="InterPro" id="IPR013149">
    <property type="entry name" value="ADH-like_C"/>
</dbReference>
<dbReference type="PANTHER" id="PTHR43205:SF7">
    <property type="entry name" value="PROSTAGLANDIN REDUCTASE 1"/>
    <property type="match status" value="1"/>
</dbReference>
<dbReference type="Proteomes" id="UP001221898">
    <property type="component" value="Unassembled WGS sequence"/>
</dbReference>
<protein>
    <recommendedName>
        <fullName evidence="4">15-oxoprostaglandin 13-reductase</fullName>
        <ecNumber evidence="2">1.3.1.48</ecNumber>
    </recommendedName>
    <alternativeName>
        <fullName evidence="4">15-oxoprostaglandin 13-reductase</fullName>
    </alternativeName>
</protein>
<dbReference type="EMBL" id="JAINUG010000171">
    <property type="protein sequence ID" value="KAJ8390321.1"/>
    <property type="molecule type" value="Genomic_DNA"/>
</dbReference>
<sequence>MVQAKNWILRQHFEGFPKDSDFELQDEELPEPKDGEVLLEAVFLSVDPYMRPYTRMCMKEGDVMIGTQVAKVVQSKNPGFPVGCHVVGRQSWSTHTLSDGTGLAMMLPDWPQDVPMSLALGTFGMTGLTALYGLEEVCQIKPGETLLVNAAAGAVGSVVGQIAKIKGCKVVGCAGTDAKVSYLKELGFDHAFNYKTTASLEGIESSLPRWL</sequence>
<comment type="catalytic activity">
    <reaction evidence="6">
        <text>13,14-dihydro-15-oxo-PGF2alpha + NADP(+) = 15-oxoprostaglandin F2alpha + NADPH + H(+)</text>
        <dbReference type="Rhea" id="RHEA:50588"/>
        <dbReference type="ChEBI" id="CHEBI:15378"/>
        <dbReference type="ChEBI" id="CHEBI:57783"/>
        <dbReference type="ChEBI" id="CHEBI:58349"/>
        <dbReference type="ChEBI" id="CHEBI:133374"/>
        <dbReference type="ChEBI" id="CHEBI:133409"/>
    </reaction>
    <physiologicalReaction direction="right-to-left" evidence="6">
        <dbReference type="Rhea" id="RHEA:50590"/>
    </physiologicalReaction>
</comment>
<dbReference type="GO" id="GO:0006693">
    <property type="term" value="P:prostaglandin metabolic process"/>
    <property type="evidence" value="ECO:0007669"/>
    <property type="project" value="TreeGrafter"/>
</dbReference>
<dbReference type="Gene3D" id="3.90.180.10">
    <property type="entry name" value="Medium-chain alcohol dehydrogenases, catalytic domain"/>
    <property type="match status" value="1"/>
</dbReference>
<dbReference type="EC" id="1.3.1.48" evidence="2"/>
<dbReference type="InterPro" id="IPR045010">
    <property type="entry name" value="MDR_fam"/>
</dbReference>
<dbReference type="SUPFAM" id="SSF51735">
    <property type="entry name" value="NAD(P)-binding Rossmann-fold domains"/>
    <property type="match status" value="1"/>
</dbReference>
<dbReference type="InterPro" id="IPR011032">
    <property type="entry name" value="GroES-like_sf"/>
</dbReference>